<evidence type="ECO:0000259" key="2">
    <source>
        <dbReference type="Pfam" id="PF03078"/>
    </source>
</evidence>
<dbReference type="InterPro" id="IPR004312">
    <property type="entry name" value="ATHILA_Orf1_C"/>
</dbReference>
<accession>A0A5J9VY41</accession>
<dbReference type="Gramene" id="TVU40613">
    <property type="protein sequence ID" value="TVU40613"/>
    <property type="gene ID" value="EJB05_14082"/>
</dbReference>
<feature type="domain" description="Arabidopsis retrotransposon Orf1 C-terminal" evidence="2">
    <location>
        <begin position="85"/>
        <end position="222"/>
    </location>
</feature>
<gene>
    <name evidence="3" type="ORF">EJB05_14082</name>
</gene>
<evidence type="ECO:0000313" key="3">
    <source>
        <dbReference type="EMBL" id="TVU40613.1"/>
    </source>
</evidence>
<name>A0A5J9VY41_9POAL</name>
<dbReference type="AlphaFoldDB" id="A0A5J9VY41"/>
<feature type="compositionally biased region" description="Low complexity" evidence="1">
    <location>
        <begin position="313"/>
        <end position="325"/>
    </location>
</feature>
<feature type="compositionally biased region" description="Pro residues" evidence="1">
    <location>
        <begin position="44"/>
        <end position="53"/>
    </location>
</feature>
<dbReference type="PANTHER" id="PTHR48243">
    <property type="entry name" value="AMINOTRANSFERASE-LIKE PLANT MOBILE DOMAIN-CONTAINING PROTEIN"/>
    <property type="match status" value="1"/>
</dbReference>
<feature type="compositionally biased region" description="Polar residues" evidence="1">
    <location>
        <begin position="283"/>
        <end position="299"/>
    </location>
</feature>
<sequence length="448" mass="49566">MSFLSGLKRSFTSRSSQGSGSNSRSQGSGSNSGSETSLPLVRGTPPPAIEPLEPSPPVEPILWILEQQEHIISRSEEERNRIAGLAEREFQHSRVFDPQLLHAIGLLGDFENALRYTHLADFYSTAELGSCWQAIEFLASLEVDTTGGLAKSKFKFHLFNQDFTKTDKEMSNLLGFKPSAPTNIDSLPNFNEQAFWVKIAGHDAPKRRTGEIHNPSLRVLHQIDMPEPKLSIYRSTPILLLDLKKAEPARNSIVRGPSTRARTRARNQGPAPEPAPMPVPEQGESSASSHQSNPRSGSPNWPPPLGAHSINQYPYPAGGYSAAGGRHFQPIPPPRPHQYAPHPEPHQYAPHPEHYQHAPHPEYYQHAPHPGYHDQGYTSGPQVGTSRSARFASNWDFSNLTESIAHMSSGVNENHEAIVDLRGRVNYQGDVMDYTLGCQKTPNLFVMA</sequence>
<feature type="non-terminal residue" evidence="3">
    <location>
        <position position="1"/>
    </location>
</feature>
<dbReference type="PANTHER" id="PTHR48243:SF1">
    <property type="entry name" value="AMINOTRANSFERASE-LIKE PLANT MOBILE DOMAIN-CONTAINING PROTEIN"/>
    <property type="match status" value="1"/>
</dbReference>
<proteinExistence type="predicted"/>
<evidence type="ECO:0000256" key="1">
    <source>
        <dbReference type="SAM" id="MobiDB-lite"/>
    </source>
</evidence>
<dbReference type="EMBL" id="RWGY01000007">
    <property type="protein sequence ID" value="TVU40613.1"/>
    <property type="molecule type" value="Genomic_DNA"/>
</dbReference>
<feature type="compositionally biased region" description="Low complexity" evidence="1">
    <location>
        <begin position="13"/>
        <end position="34"/>
    </location>
</feature>
<feature type="region of interest" description="Disordered" evidence="1">
    <location>
        <begin position="251"/>
        <end position="348"/>
    </location>
</feature>
<keyword evidence="4" id="KW-1185">Reference proteome</keyword>
<reference evidence="3 4" key="1">
    <citation type="journal article" date="2019" name="Sci. Rep.">
        <title>A high-quality genome of Eragrostis curvula grass provides insights into Poaceae evolution and supports new strategies to enhance forage quality.</title>
        <authorList>
            <person name="Carballo J."/>
            <person name="Santos B.A.C.M."/>
            <person name="Zappacosta D."/>
            <person name="Garbus I."/>
            <person name="Selva J.P."/>
            <person name="Gallo C.A."/>
            <person name="Diaz A."/>
            <person name="Albertini E."/>
            <person name="Caccamo M."/>
            <person name="Echenique V."/>
        </authorList>
    </citation>
    <scope>NUCLEOTIDE SEQUENCE [LARGE SCALE GENOMIC DNA]</scope>
    <source>
        <strain evidence="4">cv. Victoria</strain>
        <tissue evidence="3">Leaf</tissue>
    </source>
</reference>
<dbReference type="Pfam" id="PF03078">
    <property type="entry name" value="ATHILA"/>
    <property type="match status" value="1"/>
</dbReference>
<evidence type="ECO:0000313" key="4">
    <source>
        <dbReference type="Proteomes" id="UP000324897"/>
    </source>
</evidence>
<dbReference type="Proteomes" id="UP000324897">
    <property type="component" value="Chromosome 4"/>
</dbReference>
<organism evidence="3 4">
    <name type="scientific">Eragrostis curvula</name>
    <name type="common">weeping love grass</name>
    <dbReference type="NCBI Taxonomy" id="38414"/>
    <lineage>
        <taxon>Eukaryota</taxon>
        <taxon>Viridiplantae</taxon>
        <taxon>Streptophyta</taxon>
        <taxon>Embryophyta</taxon>
        <taxon>Tracheophyta</taxon>
        <taxon>Spermatophyta</taxon>
        <taxon>Magnoliopsida</taxon>
        <taxon>Liliopsida</taxon>
        <taxon>Poales</taxon>
        <taxon>Poaceae</taxon>
        <taxon>PACMAD clade</taxon>
        <taxon>Chloridoideae</taxon>
        <taxon>Eragrostideae</taxon>
        <taxon>Eragrostidinae</taxon>
        <taxon>Eragrostis</taxon>
    </lineage>
</organism>
<protein>
    <recommendedName>
        <fullName evidence="2">Arabidopsis retrotransposon Orf1 C-terminal domain-containing protein</fullName>
    </recommendedName>
</protein>
<comment type="caution">
    <text evidence="3">The sequence shown here is derived from an EMBL/GenBank/DDBJ whole genome shotgun (WGS) entry which is preliminary data.</text>
</comment>
<feature type="region of interest" description="Disordered" evidence="1">
    <location>
        <begin position="1"/>
        <end position="53"/>
    </location>
</feature>